<dbReference type="Pfam" id="PF00892">
    <property type="entry name" value="EamA"/>
    <property type="match status" value="2"/>
</dbReference>
<feature type="region of interest" description="Disordered" evidence="7">
    <location>
        <begin position="84"/>
        <end position="111"/>
    </location>
</feature>
<keyword evidence="3" id="KW-1003">Cell membrane</keyword>
<dbReference type="GO" id="GO:0005886">
    <property type="term" value="C:plasma membrane"/>
    <property type="evidence" value="ECO:0007669"/>
    <property type="project" value="UniProtKB-SubCell"/>
</dbReference>
<keyword evidence="5 8" id="KW-1133">Transmembrane helix</keyword>
<protein>
    <recommendedName>
        <fullName evidence="9">EamA domain-containing protein</fullName>
    </recommendedName>
</protein>
<sequence>MRNISQLHTIEGSFALVMAAACWGFAFVFSVEGSDTMSFWFFNATRFTLASLSLLPFAIWSFIRRHNLLARRHERAEKILQSLGQAAGTAGKEKPSGKGVRRNGGLSKTGRAHRHTASLRIPVIALSDIKKPGSFLYRILIYCICGVFLFSASTVQQLGVEISKQAAHAGFIAALYIIAVPILARIFLKKKTSVTAITGIIVAIIGFYFLSIYGKSGLAGIDFSDLIFLASATLFGAHIIIIDANIRHVDTMMLSFVQSLIVAVLSWIAAAWDGSINMQAALHGWVSIAYTGIVAVGVAYTLQIVGQMYVQPAQASILMSLESLFSAVGGVFILHETMTGPAIFGSILIFCGTVLSQIPFENIRLHRNRDTVPAIEEFKEPRGQEGSAATGTGPDDVRNGPYTAK</sequence>
<organism evidence="10 11">
    <name type="scientific">Scardovia wiggsiae F0424</name>
    <dbReference type="NCBI Taxonomy" id="857290"/>
    <lineage>
        <taxon>Bacteria</taxon>
        <taxon>Bacillati</taxon>
        <taxon>Actinomycetota</taxon>
        <taxon>Actinomycetes</taxon>
        <taxon>Bifidobacteriales</taxon>
        <taxon>Bifidobacteriaceae</taxon>
        <taxon>Scardovia</taxon>
    </lineage>
</organism>
<dbReference type="HOGENOM" id="CLU_033863_21_2_11"/>
<evidence type="ECO:0000256" key="5">
    <source>
        <dbReference type="ARBA" id="ARBA00022989"/>
    </source>
</evidence>
<dbReference type="PANTHER" id="PTHR42920">
    <property type="entry name" value="OS03G0707200 PROTEIN-RELATED"/>
    <property type="match status" value="1"/>
</dbReference>
<dbReference type="PANTHER" id="PTHR42920:SF5">
    <property type="entry name" value="EAMA DOMAIN-CONTAINING PROTEIN"/>
    <property type="match status" value="1"/>
</dbReference>
<feature type="transmembrane region" description="Helical" evidence="8">
    <location>
        <begin position="341"/>
        <end position="360"/>
    </location>
</feature>
<evidence type="ECO:0000256" key="4">
    <source>
        <dbReference type="ARBA" id="ARBA00022692"/>
    </source>
</evidence>
<feature type="domain" description="EamA" evidence="9">
    <location>
        <begin position="12"/>
        <end position="61"/>
    </location>
</feature>
<dbReference type="SUPFAM" id="SSF103481">
    <property type="entry name" value="Multidrug resistance efflux transporter EmrE"/>
    <property type="match status" value="1"/>
</dbReference>
<evidence type="ECO:0000313" key="10">
    <source>
        <dbReference type="EMBL" id="EJD65343.1"/>
    </source>
</evidence>
<comment type="caution">
    <text evidence="10">The sequence shown here is derived from an EMBL/GenBank/DDBJ whole genome shotgun (WGS) entry which is preliminary data.</text>
</comment>
<evidence type="ECO:0000256" key="2">
    <source>
        <dbReference type="ARBA" id="ARBA00007362"/>
    </source>
</evidence>
<proteinExistence type="inferred from homology"/>
<dbReference type="STRING" id="857290.HMPREF9156_00107"/>
<evidence type="ECO:0000256" key="8">
    <source>
        <dbReference type="SAM" id="Phobius"/>
    </source>
</evidence>
<feature type="transmembrane region" description="Helical" evidence="8">
    <location>
        <begin position="226"/>
        <end position="246"/>
    </location>
</feature>
<feature type="transmembrane region" description="Helical" evidence="8">
    <location>
        <begin position="167"/>
        <end position="187"/>
    </location>
</feature>
<feature type="transmembrane region" description="Helical" evidence="8">
    <location>
        <begin position="253"/>
        <end position="272"/>
    </location>
</feature>
<name>J0DG88_9BIFI</name>
<feature type="domain" description="EamA" evidence="9">
    <location>
        <begin position="224"/>
        <end position="355"/>
    </location>
</feature>
<dbReference type="EMBL" id="AGZS01000001">
    <property type="protein sequence ID" value="EJD65343.1"/>
    <property type="molecule type" value="Genomic_DNA"/>
</dbReference>
<dbReference type="InterPro" id="IPR037185">
    <property type="entry name" value="EmrE-like"/>
</dbReference>
<keyword evidence="11" id="KW-1185">Reference proteome</keyword>
<evidence type="ECO:0000256" key="6">
    <source>
        <dbReference type="ARBA" id="ARBA00023136"/>
    </source>
</evidence>
<comment type="similarity">
    <text evidence="2">Belongs to the EamA transporter family.</text>
</comment>
<dbReference type="PROSITE" id="PS51257">
    <property type="entry name" value="PROKAR_LIPOPROTEIN"/>
    <property type="match status" value="1"/>
</dbReference>
<evidence type="ECO:0000256" key="1">
    <source>
        <dbReference type="ARBA" id="ARBA00004651"/>
    </source>
</evidence>
<evidence type="ECO:0000256" key="7">
    <source>
        <dbReference type="SAM" id="MobiDB-lite"/>
    </source>
</evidence>
<feature type="transmembrane region" description="Helical" evidence="8">
    <location>
        <begin position="317"/>
        <end position="335"/>
    </location>
</feature>
<feature type="transmembrane region" description="Helical" evidence="8">
    <location>
        <begin position="194"/>
        <end position="214"/>
    </location>
</feature>
<evidence type="ECO:0000259" key="9">
    <source>
        <dbReference type="Pfam" id="PF00892"/>
    </source>
</evidence>
<accession>J0DG88</accession>
<feature type="transmembrane region" description="Helical" evidence="8">
    <location>
        <begin position="12"/>
        <end position="31"/>
    </location>
</feature>
<gene>
    <name evidence="10" type="ORF">HMPREF9156_00107</name>
</gene>
<dbReference type="AlphaFoldDB" id="J0DG88"/>
<keyword evidence="6 8" id="KW-0472">Membrane</keyword>
<evidence type="ECO:0000313" key="11">
    <source>
        <dbReference type="Proteomes" id="UP000006415"/>
    </source>
</evidence>
<reference evidence="10 11" key="1">
    <citation type="submission" date="2012-01" db="EMBL/GenBank/DDBJ databases">
        <title>The Genome Sequence of Scardovia wiggsiae F0424.</title>
        <authorList>
            <consortium name="The Broad Institute Genome Sequencing Platform"/>
            <person name="Earl A."/>
            <person name="Ward D."/>
            <person name="Feldgarden M."/>
            <person name="Gevers D."/>
            <person name="Izard J."/>
            <person name="Ganesan A."/>
            <person name="Baranova O.V."/>
            <person name="Blanton J.M."/>
            <person name="Tanner A.C."/>
            <person name="Mathney J."/>
            <person name="Dewhirst F.E."/>
            <person name="Young S.K."/>
            <person name="Zeng Q."/>
            <person name="Gargeya S."/>
            <person name="Fitzgerald M."/>
            <person name="Haas B."/>
            <person name="Abouelleil A."/>
            <person name="Alvarado L."/>
            <person name="Arachchi H.M."/>
            <person name="Berlin A."/>
            <person name="Chapman S.B."/>
            <person name="Gearin G."/>
            <person name="Goldberg J."/>
            <person name="Griggs A."/>
            <person name="Gujja S."/>
            <person name="Hansen M."/>
            <person name="Heiman D."/>
            <person name="Howarth C."/>
            <person name="Larimer J."/>
            <person name="Lui A."/>
            <person name="MacDonald P.J.P."/>
            <person name="McCowen C."/>
            <person name="Montmayeur A."/>
            <person name="Murphy C."/>
            <person name="Neiman D."/>
            <person name="Pearson M."/>
            <person name="Priest M."/>
            <person name="Roberts A."/>
            <person name="Saif S."/>
            <person name="Shea T."/>
            <person name="Sisk P."/>
            <person name="Stolte C."/>
            <person name="Sykes S."/>
            <person name="Wortman J."/>
            <person name="Nusbaum C."/>
            <person name="Birren B."/>
        </authorList>
    </citation>
    <scope>NUCLEOTIDE SEQUENCE [LARGE SCALE GENOMIC DNA]</scope>
    <source>
        <strain evidence="10 11">F0424</strain>
    </source>
</reference>
<evidence type="ECO:0000256" key="3">
    <source>
        <dbReference type="ARBA" id="ARBA00022475"/>
    </source>
</evidence>
<feature type="region of interest" description="Disordered" evidence="7">
    <location>
        <begin position="377"/>
        <end position="405"/>
    </location>
</feature>
<feature type="transmembrane region" description="Helical" evidence="8">
    <location>
        <begin position="284"/>
        <end position="305"/>
    </location>
</feature>
<dbReference type="OrthoDB" id="3182968at2"/>
<dbReference type="Proteomes" id="UP000006415">
    <property type="component" value="Unassembled WGS sequence"/>
</dbReference>
<dbReference type="InterPro" id="IPR051258">
    <property type="entry name" value="Diverse_Substrate_Transporter"/>
</dbReference>
<feature type="transmembrane region" description="Helical" evidence="8">
    <location>
        <begin position="37"/>
        <end position="63"/>
    </location>
</feature>
<feature type="transmembrane region" description="Helical" evidence="8">
    <location>
        <begin position="135"/>
        <end position="155"/>
    </location>
</feature>
<dbReference type="InterPro" id="IPR000620">
    <property type="entry name" value="EamA_dom"/>
</dbReference>
<keyword evidence="4 8" id="KW-0812">Transmembrane</keyword>
<comment type="subcellular location">
    <subcellularLocation>
        <location evidence="1">Cell membrane</location>
        <topology evidence="1">Multi-pass membrane protein</topology>
    </subcellularLocation>
</comment>
<dbReference type="eggNOG" id="COG0697">
    <property type="taxonomic scope" value="Bacteria"/>
</dbReference>
<dbReference type="RefSeq" id="WP_007147175.1">
    <property type="nucleotide sequence ID" value="NZ_AKCI01000001.1"/>
</dbReference>